<evidence type="ECO:0000313" key="2">
    <source>
        <dbReference type="EMBL" id="QPL05026.1"/>
    </source>
</evidence>
<dbReference type="Proteomes" id="UP000594637">
    <property type="component" value="Chromosome"/>
</dbReference>
<reference evidence="2 3" key="1">
    <citation type="submission" date="2020-11" db="EMBL/GenBank/DDBJ databases">
        <title>Actinomyces sp. ZJ750.</title>
        <authorList>
            <person name="Zhou J."/>
        </authorList>
    </citation>
    <scope>NUCLEOTIDE SEQUENCE [LARGE SCALE GENOMIC DNA]</scope>
    <source>
        <strain evidence="2 3">ZJ750</strain>
    </source>
</reference>
<organism evidence="2 3">
    <name type="scientific">Actinomyces respiraculi</name>
    <dbReference type="NCBI Taxonomy" id="2744574"/>
    <lineage>
        <taxon>Bacteria</taxon>
        <taxon>Bacillati</taxon>
        <taxon>Actinomycetota</taxon>
        <taxon>Actinomycetes</taxon>
        <taxon>Actinomycetales</taxon>
        <taxon>Actinomycetaceae</taxon>
        <taxon>Actinomyces</taxon>
    </lineage>
</organism>
<protein>
    <submittedName>
        <fullName evidence="2">Pilus assembly protein</fullName>
    </submittedName>
</protein>
<dbReference type="EMBL" id="CP063989">
    <property type="protein sequence ID" value="QPL05026.1"/>
    <property type="molecule type" value="Genomic_DNA"/>
</dbReference>
<accession>A0A7T0LJP3</accession>
<gene>
    <name evidence="2" type="ORF">ID810_09800</name>
</gene>
<keyword evidence="1" id="KW-0812">Transmembrane</keyword>
<sequence>MGLRTALTRLRRGQKGQAAVSMAAFVPILVMFLVLLVQGIAAVSAVSELRDAARDGARALEENKAPRPAVMASLPDWIDVTSVTTCGRGCVNVRASIPLGIPSIVEVIRVPISAKATFPTREA</sequence>
<keyword evidence="1" id="KW-0472">Membrane</keyword>
<dbReference type="KEGG" id="arep:ID810_09800"/>
<dbReference type="RefSeq" id="WP_166857905.1">
    <property type="nucleotide sequence ID" value="NZ_CP063989.1"/>
</dbReference>
<proteinExistence type="predicted"/>
<keyword evidence="1" id="KW-1133">Transmembrane helix</keyword>
<dbReference type="AlphaFoldDB" id="A0A7T0LJP3"/>
<feature type="transmembrane region" description="Helical" evidence="1">
    <location>
        <begin position="20"/>
        <end position="41"/>
    </location>
</feature>
<keyword evidence="3" id="KW-1185">Reference proteome</keyword>
<evidence type="ECO:0000313" key="3">
    <source>
        <dbReference type="Proteomes" id="UP000594637"/>
    </source>
</evidence>
<name>A0A7T0LJP3_9ACTO</name>
<evidence type="ECO:0000256" key="1">
    <source>
        <dbReference type="SAM" id="Phobius"/>
    </source>
</evidence>